<feature type="region of interest" description="Disordered" evidence="1">
    <location>
        <begin position="230"/>
        <end position="253"/>
    </location>
</feature>
<gene>
    <name evidence="2" type="ORF">BD626DRAFT_173887</name>
</gene>
<evidence type="ECO:0000313" key="3">
    <source>
        <dbReference type="Proteomes" id="UP000320762"/>
    </source>
</evidence>
<sequence length="300" mass="32923">MNVYAGAAGGQRVRSSLPLCVRRSPRRCVWRHATIDYHAGLARAKLSIHVHNATHPPAIQQPAFFCDGRLRIYGRNQAAASRDGPGAGRAVEVRPFATVLNPPASLRDWPRKLLRDLESRLLSEALTLSVAAPTMLFQCISLYQERGLEDPSWSGSTIAQYIRTLACCLLGSTRRSQGYRATLVLRGLCVMDAASEAAVVSSKALPYMLEDLPYMLKDLLYPAEGPPLSRLSSRTQRSSAAHCEAPAAPSQPPAALVDAHRDNDTNPILLPRACEIAISDTRWARGRWGGRWPRGRGRQP</sequence>
<dbReference type="AlphaFoldDB" id="A0A550C2F5"/>
<dbReference type="Proteomes" id="UP000320762">
    <property type="component" value="Unassembled WGS sequence"/>
</dbReference>
<dbReference type="EMBL" id="VDMD01000031">
    <property type="protein sequence ID" value="TRM58983.1"/>
    <property type="molecule type" value="Genomic_DNA"/>
</dbReference>
<keyword evidence="3" id="KW-1185">Reference proteome</keyword>
<comment type="caution">
    <text evidence="2">The sequence shown here is derived from an EMBL/GenBank/DDBJ whole genome shotgun (WGS) entry which is preliminary data.</text>
</comment>
<feature type="compositionally biased region" description="Low complexity" evidence="1">
    <location>
        <begin position="230"/>
        <end position="239"/>
    </location>
</feature>
<reference evidence="2 3" key="1">
    <citation type="journal article" date="2019" name="New Phytol.">
        <title>Comparative genomics reveals unique wood-decay strategies and fruiting body development in the Schizophyllaceae.</title>
        <authorList>
            <person name="Almasi E."/>
            <person name="Sahu N."/>
            <person name="Krizsan K."/>
            <person name="Balint B."/>
            <person name="Kovacs G.M."/>
            <person name="Kiss B."/>
            <person name="Cseklye J."/>
            <person name="Drula E."/>
            <person name="Henrissat B."/>
            <person name="Nagy I."/>
            <person name="Chovatia M."/>
            <person name="Adam C."/>
            <person name="LaButti K."/>
            <person name="Lipzen A."/>
            <person name="Riley R."/>
            <person name="Grigoriev I.V."/>
            <person name="Nagy L.G."/>
        </authorList>
    </citation>
    <scope>NUCLEOTIDE SEQUENCE [LARGE SCALE GENOMIC DNA]</scope>
    <source>
        <strain evidence="2 3">NL-1724</strain>
    </source>
</reference>
<organism evidence="2 3">
    <name type="scientific">Schizophyllum amplum</name>
    <dbReference type="NCBI Taxonomy" id="97359"/>
    <lineage>
        <taxon>Eukaryota</taxon>
        <taxon>Fungi</taxon>
        <taxon>Dikarya</taxon>
        <taxon>Basidiomycota</taxon>
        <taxon>Agaricomycotina</taxon>
        <taxon>Agaricomycetes</taxon>
        <taxon>Agaricomycetidae</taxon>
        <taxon>Agaricales</taxon>
        <taxon>Schizophyllaceae</taxon>
        <taxon>Schizophyllum</taxon>
    </lineage>
</organism>
<name>A0A550C2F5_9AGAR</name>
<accession>A0A550C2F5</accession>
<protein>
    <submittedName>
        <fullName evidence="2">Uncharacterized protein</fullName>
    </submittedName>
</protein>
<evidence type="ECO:0000256" key="1">
    <source>
        <dbReference type="SAM" id="MobiDB-lite"/>
    </source>
</evidence>
<proteinExistence type="predicted"/>
<evidence type="ECO:0000313" key="2">
    <source>
        <dbReference type="EMBL" id="TRM58983.1"/>
    </source>
</evidence>